<dbReference type="Gramene" id="scaffold_603376.1">
    <property type="protein sequence ID" value="scaffold_603376.1"/>
    <property type="gene ID" value="scaffold_603376.1"/>
</dbReference>
<dbReference type="HOGENOM" id="CLU_3144753_0_0_1"/>
<feature type="region of interest" description="Disordered" evidence="1">
    <location>
        <begin position="27"/>
        <end position="49"/>
    </location>
</feature>
<protein>
    <submittedName>
        <fullName evidence="2">Predicted protein</fullName>
    </submittedName>
</protein>
<gene>
    <name evidence="2" type="ORF">ARALYDRAFT_911319</name>
</gene>
<proteinExistence type="predicted"/>
<organism evidence="3">
    <name type="scientific">Arabidopsis lyrata subsp. lyrata</name>
    <name type="common">Lyre-leaved rock-cress</name>
    <dbReference type="NCBI Taxonomy" id="81972"/>
    <lineage>
        <taxon>Eukaryota</taxon>
        <taxon>Viridiplantae</taxon>
        <taxon>Streptophyta</taxon>
        <taxon>Embryophyta</taxon>
        <taxon>Tracheophyta</taxon>
        <taxon>Spermatophyta</taxon>
        <taxon>Magnoliopsida</taxon>
        <taxon>eudicotyledons</taxon>
        <taxon>Gunneridae</taxon>
        <taxon>Pentapetalae</taxon>
        <taxon>rosids</taxon>
        <taxon>malvids</taxon>
        <taxon>Brassicales</taxon>
        <taxon>Brassicaceae</taxon>
        <taxon>Camelineae</taxon>
        <taxon>Arabidopsis</taxon>
    </lineage>
</organism>
<accession>D7LY33</accession>
<dbReference type="AlphaFoldDB" id="D7LY33"/>
<evidence type="ECO:0000313" key="3">
    <source>
        <dbReference type="Proteomes" id="UP000008694"/>
    </source>
</evidence>
<evidence type="ECO:0000256" key="1">
    <source>
        <dbReference type="SAM" id="MobiDB-lite"/>
    </source>
</evidence>
<dbReference type="Proteomes" id="UP000008694">
    <property type="component" value="Unassembled WGS sequence"/>
</dbReference>
<reference evidence="3" key="1">
    <citation type="journal article" date="2011" name="Nat. Genet.">
        <title>The Arabidopsis lyrata genome sequence and the basis of rapid genome size change.</title>
        <authorList>
            <person name="Hu T.T."/>
            <person name="Pattyn P."/>
            <person name="Bakker E.G."/>
            <person name="Cao J."/>
            <person name="Cheng J.-F."/>
            <person name="Clark R.M."/>
            <person name="Fahlgren N."/>
            <person name="Fawcett J.A."/>
            <person name="Grimwood J."/>
            <person name="Gundlach H."/>
            <person name="Haberer G."/>
            <person name="Hollister J.D."/>
            <person name="Ossowski S."/>
            <person name="Ottilar R.P."/>
            <person name="Salamov A.A."/>
            <person name="Schneeberger K."/>
            <person name="Spannagl M."/>
            <person name="Wang X."/>
            <person name="Yang L."/>
            <person name="Nasrallah M.E."/>
            <person name="Bergelson J."/>
            <person name="Carrington J.C."/>
            <person name="Gaut B.S."/>
            <person name="Schmutz J."/>
            <person name="Mayer K.F.X."/>
            <person name="Van de Peer Y."/>
            <person name="Grigoriev I.V."/>
            <person name="Nordborg M."/>
            <person name="Weigel D."/>
            <person name="Guo Y.-L."/>
        </authorList>
    </citation>
    <scope>NUCLEOTIDE SEQUENCE [LARGE SCALE GENOMIC DNA]</scope>
    <source>
        <strain evidence="3">cv. MN47</strain>
    </source>
</reference>
<name>D7LY33_ARALL</name>
<keyword evidence="3" id="KW-1185">Reference proteome</keyword>
<evidence type="ECO:0000313" key="2">
    <source>
        <dbReference type="EMBL" id="EFH50875.1"/>
    </source>
</evidence>
<dbReference type="EMBL" id="GL348718">
    <property type="protein sequence ID" value="EFH50875.1"/>
    <property type="molecule type" value="Genomic_DNA"/>
</dbReference>
<sequence>MVSSGDSGVDEEPMVHGASTVVRCTLPARSPNRNQGSLWQEEASAGCYR</sequence>